<evidence type="ECO:0000313" key="1">
    <source>
        <dbReference type="EMBL" id="VVA11590.1"/>
    </source>
</evidence>
<proteinExistence type="predicted"/>
<reference evidence="2" key="1">
    <citation type="journal article" date="2020" name="Plant J.">
        <title>Transposons played a major role in the diversification between the closely related almond and peach genomes: results from the almond genome sequence.</title>
        <authorList>
            <person name="Alioto T."/>
            <person name="Alexiou K.G."/>
            <person name="Bardil A."/>
            <person name="Barteri F."/>
            <person name="Castanera R."/>
            <person name="Cruz F."/>
            <person name="Dhingra A."/>
            <person name="Duval H."/>
            <person name="Fernandez I Marti A."/>
            <person name="Frias L."/>
            <person name="Galan B."/>
            <person name="Garcia J.L."/>
            <person name="Howad W."/>
            <person name="Gomez-Garrido J."/>
            <person name="Gut M."/>
            <person name="Julca I."/>
            <person name="Morata J."/>
            <person name="Puigdomenech P."/>
            <person name="Ribeca P."/>
            <person name="Rubio Cabetas M.J."/>
            <person name="Vlasova A."/>
            <person name="Wirthensohn M."/>
            <person name="Garcia-Mas J."/>
            <person name="Gabaldon T."/>
            <person name="Casacuberta J.M."/>
            <person name="Arus P."/>
        </authorList>
    </citation>
    <scope>NUCLEOTIDE SEQUENCE [LARGE SCALE GENOMIC DNA]</scope>
    <source>
        <strain evidence="2">cv. Texas</strain>
    </source>
</reference>
<accession>A0A5E4E9S7</accession>
<name>A0A5E4E9S7_PRUDU</name>
<organism evidence="1 2">
    <name type="scientific">Prunus dulcis</name>
    <name type="common">Almond</name>
    <name type="synonym">Amygdalus dulcis</name>
    <dbReference type="NCBI Taxonomy" id="3755"/>
    <lineage>
        <taxon>Eukaryota</taxon>
        <taxon>Viridiplantae</taxon>
        <taxon>Streptophyta</taxon>
        <taxon>Embryophyta</taxon>
        <taxon>Tracheophyta</taxon>
        <taxon>Spermatophyta</taxon>
        <taxon>Magnoliopsida</taxon>
        <taxon>eudicotyledons</taxon>
        <taxon>Gunneridae</taxon>
        <taxon>Pentapetalae</taxon>
        <taxon>rosids</taxon>
        <taxon>fabids</taxon>
        <taxon>Rosales</taxon>
        <taxon>Rosaceae</taxon>
        <taxon>Amygdaloideae</taxon>
        <taxon>Amygdaleae</taxon>
        <taxon>Prunus</taxon>
    </lineage>
</organism>
<evidence type="ECO:0000313" key="2">
    <source>
        <dbReference type="Proteomes" id="UP000327085"/>
    </source>
</evidence>
<dbReference type="InParanoid" id="A0A5E4E9S7"/>
<dbReference type="AlphaFoldDB" id="A0A5E4E9S7"/>
<protein>
    <submittedName>
        <fullName evidence="1">Uncharacterized protein</fullName>
    </submittedName>
</protein>
<gene>
    <name evidence="1" type="ORF">ALMOND_2B024986</name>
</gene>
<dbReference type="Proteomes" id="UP000327085">
    <property type="component" value="Chromosome 1"/>
</dbReference>
<dbReference type="Gramene" id="VVA11590">
    <property type="protein sequence ID" value="VVA11590"/>
    <property type="gene ID" value="Prudul26B024986"/>
</dbReference>
<dbReference type="EMBL" id="CABIKO010000004">
    <property type="protein sequence ID" value="VVA11590.1"/>
    <property type="molecule type" value="Genomic_DNA"/>
</dbReference>
<sequence>MASKKEALLRLNLIPHQYLTKGKLLILNKAREDETWSFCAFGEQNGGVSWPSSVPWQHHFLLSAATSQSLRTHPSKGLKPRSSPVPSLSVSLGPLTYKFYPQKTKSLFSSLRSVNLRPEFHKSKISVESQSRCRFGAQSVRSSSGSEVLDCLLILYCKPVGFGLDLVEALKRRRFGLNQVGVFSFGSS</sequence>